<evidence type="ECO:0000313" key="2">
    <source>
        <dbReference type="Proteomes" id="UP000241587"/>
    </source>
</evidence>
<organism evidence="1 2">
    <name type="scientific">Fusarium culmorum</name>
    <dbReference type="NCBI Taxonomy" id="5516"/>
    <lineage>
        <taxon>Eukaryota</taxon>
        <taxon>Fungi</taxon>
        <taxon>Dikarya</taxon>
        <taxon>Ascomycota</taxon>
        <taxon>Pezizomycotina</taxon>
        <taxon>Sordariomycetes</taxon>
        <taxon>Hypocreomycetidae</taxon>
        <taxon>Hypocreales</taxon>
        <taxon>Nectriaceae</taxon>
        <taxon>Fusarium</taxon>
    </lineage>
</organism>
<keyword evidence="2" id="KW-1185">Reference proteome</keyword>
<reference evidence="1 2" key="1">
    <citation type="submission" date="2018-02" db="EMBL/GenBank/DDBJ databases">
        <title>Fusarium culmorum secondary metabolites in fungal-bacterial-plant interactions.</title>
        <authorList>
            <person name="Schmidt R."/>
        </authorList>
    </citation>
    <scope>NUCLEOTIDE SEQUENCE [LARGE SCALE GENOMIC DNA]</scope>
    <source>
        <strain evidence="1 2">PV</strain>
    </source>
</reference>
<proteinExistence type="predicted"/>
<evidence type="ECO:0000313" key="1">
    <source>
        <dbReference type="EMBL" id="PTD09953.1"/>
    </source>
</evidence>
<dbReference type="Proteomes" id="UP000241587">
    <property type="component" value="Unassembled WGS sequence"/>
</dbReference>
<dbReference type="EMBL" id="PVEM01000003">
    <property type="protein sequence ID" value="PTD09953.1"/>
    <property type="molecule type" value="Genomic_DNA"/>
</dbReference>
<name>A0A2T4H2C1_FUSCU</name>
<dbReference type="AlphaFoldDB" id="A0A2T4H2C1"/>
<gene>
    <name evidence="1" type="ORF">FCULG_00008723</name>
</gene>
<accession>A0A2T4H2C1</accession>
<comment type="caution">
    <text evidence="1">The sequence shown here is derived from an EMBL/GenBank/DDBJ whole genome shotgun (WGS) entry which is preliminary data.</text>
</comment>
<protein>
    <submittedName>
        <fullName evidence="1">Uncharacterized protein</fullName>
    </submittedName>
</protein>
<sequence length="119" mass="13180">MVIGERADEQRFLAYYAYATKAHRAPFNHHQAALVVVSGRGLKLREGSESGGSDVTAADQFNQQRVVARRPNEEVFSAGGHTTGSAQCFCCRLQIVAEDCILYVYQEMSRTRCHGLLIS</sequence>